<feature type="transmembrane region" description="Helical" evidence="2">
    <location>
        <begin position="61"/>
        <end position="80"/>
    </location>
</feature>
<proteinExistence type="predicted"/>
<feature type="compositionally biased region" description="Acidic residues" evidence="1">
    <location>
        <begin position="103"/>
        <end position="119"/>
    </location>
</feature>
<keyword evidence="4" id="KW-1185">Reference proteome</keyword>
<keyword evidence="2" id="KW-0812">Transmembrane</keyword>
<dbReference type="Proteomes" id="UP000027138">
    <property type="component" value="Unassembled WGS sequence"/>
</dbReference>
<evidence type="ECO:0008006" key="5">
    <source>
        <dbReference type="Google" id="ProtNLM"/>
    </source>
</evidence>
<feature type="region of interest" description="Disordered" evidence="1">
    <location>
        <begin position="101"/>
        <end position="140"/>
    </location>
</feature>
<evidence type="ECO:0000256" key="2">
    <source>
        <dbReference type="SAM" id="Phobius"/>
    </source>
</evidence>
<dbReference type="PANTHER" id="PTHR37753">
    <property type="entry name" value="OS01G0940600 PROTEIN"/>
    <property type="match status" value="1"/>
</dbReference>
<keyword evidence="2" id="KW-0472">Membrane</keyword>
<dbReference type="AlphaFoldDB" id="A0A067L8P9"/>
<dbReference type="OrthoDB" id="786736at2759"/>
<accession>A0A067L8P9</accession>
<name>A0A067L8P9_JATCU</name>
<evidence type="ECO:0000313" key="3">
    <source>
        <dbReference type="EMBL" id="KDP40489.1"/>
    </source>
</evidence>
<organism evidence="3 4">
    <name type="scientific">Jatropha curcas</name>
    <name type="common">Barbados nut</name>
    <dbReference type="NCBI Taxonomy" id="180498"/>
    <lineage>
        <taxon>Eukaryota</taxon>
        <taxon>Viridiplantae</taxon>
        <taxon>Streptophyta</taxon>
        <taxon>Embryophyta</taxon>
        <taxon>Tracheophyta</taxon>
        <taxon>Spermatophyta</taxon>
        <taxon>Magnoliopsida</taxon>
        <taxon>eudicotyledons</taxon>
        <taxon>Gunneridae</taxon>
        <taxon>Pentapetalae</taxon>
        <taxon>rosids</taxon>
        <taxon>fabids</taxon>
        <taxon>Malpighiales</taxon>
        <taxon>Euphorbiaceae</taxon>
        <taxon>Crotonoideae</taxon>
        <taxon>Jatropheae</taxon>
        <taxon>Jatropha</taxon>
    </lineage>
</organism>
<evidence type="ECO:0000256" key="1">
    <source>
        <dbReference type="SAM" id="MobiDB-lite"/>
    </source>
</evidence>
<sequence>MAIFLAPNSATLTLPTASRSIRASFKPLLVPTSLAIRFAGDGQTKRGLSLVTRAGPSTTSYVFAFVFPMSLLIATVITSIKIADKLDRDYLEELAINQAIREADEEDDDDDDAIDIPTEEEVKQPALRDTRTRNRPKREA</sequence>
<evidence type="ECO:0000313" key="4">
    <source>
        <dbReference type="Proteomes" id="UP000027138"/>
    </source>
</evidence>
<gene>
    <name evidence="3" type="ORF">JCGZ_24488</name>
</gene>
<dbReference type="STRING" id="180498.A0A067L8P9"/>
<keyword evidence="2" id="KW-1133">Transmembrane helix</keyword>
<reference evidence="3 4" key="1">
    <citation type="journal article" date="2014" name="PLoS ONE">
        <title>Global Analysis of Gene Expression Profiles in Physic Nut (Jatropha curcas L.) Seedlings Exposed to Salt Stress.</title>
        <authorList>
            <person name="Zhang L."/>
            <person name="Zhang C."/>
            <person name="Wu P."/>
            <person name="Chen Y."/>
            <person name="Li M."/>
            <person name="Jiang H."/>
            <person name="Wu G."/>
        </authorList>
    </citation>
    <scope>NUCLEOTIDE SEQUENCE [LARGE SCALE GENOMIC DNA]</scope>
    <source>
        <strain evidence="4">cv. GZQX0401</strain>
        <tissue evidence="3">Young leaves</tissue>
    </source>
</reference>
<dbReference type="KEGG" id="jcu:105631182"/>
<dbReference type="EMBL" id="KK914327">
    <property type="protein sequence ID" value="KDP40489.1"/>
    <property type="molecule type" value="Genomic_DNA"/>
</dbReference>
<feature type="compositionally biased region" description="Basic and acidic residues" evidence="1">
    <location>
        <begin position="120"/>
        <end position="140"/>
    </location>
</feature>
<dbReference type="PANTHER" id="PTHR37753:SF1">
    <property type="entry name" value="OS01G0940600 PROTEIN"/>
    <property type="match status" value="1"/>
</dbReference>
<protein>
    <recommendedName>
        <fullName evidence="5">High chlorophyll fluorescence 153</fullName>
    </recommendedName>
</protein>